<evidence type="ECO:0000256" key="16">
    <source>
        <dbReference type="PIRSR" id="PIRSR603187-2"/>
    </source>
</evidence>
<evidence type="ECO:0000256" key="4">
    <source>
        <dbReference type="ARBA" id="ARBA00011702"/>
    </source>
</evidence>
<accession>A0A848GZY6</accession>
<feature type="region of interest" description="Disordered" evidence="18">
    <location>
        <begin position="51"/>
        <end position="72"/>
    </location>
</feature>
<name>A0A848GZY6_9BURK</name>
<evidence type="ECO:0000256" key="13">
    <source>
        <dbReference type="ARBA" id="ARBA00023136"/>
    </source>
</evidence>
<dbReference type="EC" id="3.1.1.32" evidence="17"/>
<reference evidence="19 20" key="1">
    <citation type="submission" date="2020-04" db="EMBL/GenBank/DDBJ databases">
        <title>Ramlibacter sp. G-1-2-2 isolated from soil.</title>
        <authorList>
            <person name="Dahal R.H."/>
        </authorList>
    </citation>
    <scope>NUCLEOTIDE SEQUENCE [LARGE SCALE GENOMIC DNA]</scope>
    <source>
        <strain evidence="19 20">G-1-2-2</strain>
    </source>
</reference>
<comment type="catalytic activity">
    <reaction evidence="2 17">
        <text>a 1,2-diacyl-sn-glycero-3-phosphocholine + H2O = a 1-acyl-sn-glycero-3-phosphocholine + a fatty acid + H(+)</text>
        <dbReference type="Rhea" id="RHEA:15801"/>
        <dbReference type="ChEBI" id="CHEBI:15377"/>
        <dbReference type="ChEBI" id="CHEBI:15378"/>
        <dbReference type="ChEBI" id="CHEBI:28868"/>
        <dbReference type="ChEBI" id="CHEBI:57643"/>
        <dbReference type="ChEBI" id="CHEBI:58168"/>
        <dbReference type="EC" id="3.1.1.4"/>
    </reaction>
</comment>
<protein>
    <recommendedName>
        <fullName evidence="17">Phospholipase A1</fullName>
        <ecNumber evidence="17">3.1.1.32</ecNumber>
        <ecNumber evidence="17">3.1.1.4</ecNumber>
    </recommendedName>
    <alternativeName>
        <fullName evidence="17">Phosphatidylcholine 1-acylhydrolase</fullName>
    </alternativeName>
</protein>
<gene>
    <name evidence="19" type="ORF">HHL11_10220</name>
</gene>
<comment type="caution">
    <text evidence="19">The sequence shown here is derived from an EMBL/GenBank/DDBJ whole genome shotgun (WGS) entry which is preliminary data.</text>
</comment>
<keyword evidence="9 17" id="KW-0378">Hydrolase</keyword>
<comment type="subunit">
    <text evidence="4 17">Homodimer; dimerization is reversible, and the dimeric form is the active one.</text>
</comment>
<evidence type="ECO:0000256" key="14">
    <source>
        <dbReference type="ARBA" id="ARBA00023237"/>
    </source>
</evidence>
<evidence type="ECO:0000256" key="10">
    <source>
        <dbReference type="ARBA" id="ARBA00022837"/>
    </source>
</evidence>
<dbReference type="PANTHER" id="PTHR40457">
    <property type="entry name" value="PHOSPHOLIPASE A1"/>
    <property type="match status" value="1"/>
</dbReference>
<evidence type="ECO:0000256" key="3">
    <source>
        <dbReference type="ARBA" id="ARBA00010525"/>
    </source>
</evidence>
<evidence type="ECO:0000256" key="5">
    <source>
        <dbReference type="ARBA" id="ARBA00022452"/>
    </source>
</evidence>
<feature type="binding site" description="in dimeric form" evidence="16">
    <location>
        <position position="193"/>
    </location>
    <ligand>
        <name>Ca(2+)</name>
        <dbReference type="ChEBI" id="CHEBI:29108"/>
        <label>1</label>
    </ligand>
</feature>
<keyword evidence="8 17" id="KW-0732">Signal</keyword>
<dbReference type="Proteomes" id="UP000541185">
    <property type="component" value="Unassembled WGS sequence"/>
</dbReference>
<feature type="compositionally biased region" description="Pro residues" evidence="18">
    <location>
        <begin position="56"/>
        <end position="70"/>
    </location>
</feature>
<dbReference type="Pfam" id="PF02253">
    <property type="entry name" value="PLA1"/>
    <property type="match status" value="1"/>
</dbReference>
<evidence type="ECO:0000256" key="6">
    <source>
        <dbReference type="ARBA" id="ARBA00022692"/>
    </source>
</evidence>
<dbReference type="Gene3D" id="2.40.230.10">
    <property type="entry name" value="Phospholipase A1"/>
    <property type="match status" value="1"/>
</dbReference>
<dbReference type="PRINTS" id="PR01486">
    <property type="entry name" value="PHPHLIPASEA1"/>
</dbReference>
<evidence type="ECO:0000256" key="7">
    <source>
        <dbReference type="ARBA" id="ARBA00022723"/>
    </source>
</evidence>
<evidence type="ECO:0000256" key="12">
    <source>
        <dbReference type="ARBA" id="ARBA00023098"/>
    </source>
</evidence>
<keyword evidence="6" id="KW-0812">Transmembrane</keyword>
<dbReference type="InterPro" id="IPR003187">
    <property type="entry name" value="PLipase_A1"/>
</dbReference>
<keyword evidence="20" id="KW-1185">Reference proteome</keyword>
<evidence type="ECO:0000256" key="9">
    <source>
        <dbReference type="ARBA" id="ARBA00022801"/>
    </source>
</evidence>
<sequence length="370" mass="41474">MSSRLTSGLALAAAFIVPHAHAQGADPGWQACAGLTDGNARLQCFDTWATRQQAPGPAPAPQPAQAPAPAPTVAAAPAVLGEEEGCHDPSATELSRMWELEPRTSCGTFGLRGYRPLSLSLVWSNKVNQQPTSENPANNAPEPRPYRTFETKIQLSLRSKLGEGMLRKGDLSDSLWFAYTQQSYWQLFTEDLSRPFRNTDHEPEVFYIYPFDQALGDSGWRLRYGGFGLSHQSNGQDLPLSRSWNRVFIMGGVEKKDFTLQAKLWKRVPENAATDDNPDITDYIGRGELVAGWVTPKRNRWFFTWRTPFNHLDRGSARLQWMIPARSPFSGTRFGSLYFHTQVFTGYGDSLLDYNKARTVLSFGLSLYDW</sequence>
<dbReference type="RefSeq" id="WP_169418283.1">
    <property type="nucleotide sequence ID" value="NZ_JABBFX010000001.1"/>
</dbReference>
<evidence type="ECO:0000256" key="15">
    <source>
        <dbReference type="PIRSR" id="PIRSR603187-1"/>
    </source>
</evidence>
<feature type="active site" description="Proton acceptor" evidence="15">
    <location>
        <position position="231"/>
    </location>
</feature>
<dbReference type="SUPFAM" id="SSF56931">
    <property type="entry name" value="Outer membrane phospholipase A (OMPLA)"/>
    <property type="match status" value="1"/>
</dbReference>
<comment type="function">
    <text evidence="17">Hydrolysis of phosphatidylcholine with phospholipase A2 (EC 3.1.1.4) and phospholipase A1 (EC 3.1.1.32) activities.</text>
</comment>
<dbReference type="InterPro" id="IPR036541">
    <property type="entry name" value="PLipase_A1_sf"/>
</dbReference>
<dbReference type="CDD" id="cd00541">
    <property type="entry name" value="OMPLA"/>
    <property type="match status" value="1"/>
</dbReference>
<evidence type="ECO:0000256" key="8">
    <source>
        <dbReference type="ARBA" id="ARBA00022729"/>
    </source>
</evidence>
<keyword evidence="10 16" id="KW-0106">Calcium</keyword>
<dbReference type="PANTHER" id="PTHR40457:SF1">
    <property type="entry name" value="PHOSPHOLIPASE A1"/>
    <property type="match status" value="1"/>
</dbReference>
<comment type="subcellular location">
    <subcellularLocation>
        <location evidence="17">Cell outer membrane</location>
        <topology evidence="17">Multi-pass membrane protein</topology>
    </subcellularLocation>
    <text evidence="17">One of the very few enzymes located there.</text>
</comment>
<evidence type="ECO:0000313" key="20">
    <source>
        <dbReference type="Proteomes" id="UP000541185"/>
    </source>
</evidence>
<keyword evidence="13" id="KW-0472">Membrane</keyword>
<feature type="chain" id="PRO_5033112827" description="Phospholipase A1" evidence="17">
    <location>
        <begin position="23"/>
        <end position="370"/>
    </location>
</feature>
<feature type="binding site" description="in dimeric form" evidence="16">
    <location>
        <position position="241"/>
    </location>
    <ligand>
        <name>Ca(2+)</name>
        <dbReference type="ChEBI" id="CHEBI:29108"/>
        <label>1</label>
    </ligand>
</feature>
<evidence type="ECO:0000256" key="11">
    <source>
        <dbReference type="ARBA" id="ARBA00022963"/>
    </source>
</evidence>
<evidence type="ECO:0000256" key="17">
    <source>
        <dbReference type="RuleBase" id="RU366027"/>
    </source>
</evidence>
<feature type="active site" description="Nucleophile" evidence="15">
    <location>
        <position position="233"/>
    </location>
</feature>
<keyword evidence="14 17" id="KW-0998">Cell outer membrane</keyword>
<feature type="signal peptide" evidence="17">
    <location>
        <begin position="1"/>
        <end position="22"/>
    </location>
</feature>
<evidence type="ECO:0000256" key="1">
    <source>
        <dbReference type="ARBA" id="ARBA00000111"/>
    </source>
</evidence>
<keyword evidence="5" id="KW-1134">Transmembrane beta strand</keyword>
<proteinExistence type="inferred from homology"/>
<feature type="binding site" description="in dimeric form" evidence="16">
    <location>
        <position position="276"/>
    </location>
    <ligand>
        <name>Ca(2+)</name>
        <dbReference type="ChEBI" id="CHEBI:29108"/>
        <label>1</label>
    </ligand>
</feature>
<evidence type="ECO:0000256" key="2">
    <source>
        <dbReference type="ARBA" id="ARBA00001604"/>
    </source>
</evidence>
<comment type="cofactor">
    <cofactor evidence="17">
        <name>Ca(2+)</name>
        <dbReference type="ChEBI" id="CHEBI:29108"/>
    </cofactor>
    <text evidence="17">Binds 1 Ca(2+) ion per monomer. In the dimeric form the Ca(2+) is bound by different amino acids with binding of each Ca(2+) shared with ligands coming from each monomer. The Ca(2+) ion may have a role in catalysis.</text>
</comment>
<keyword evidence="7 16" id="KW-0479">Metal-binding</keyword>
<dbReference type="EMBL" id="JABBFX010000001">
    <property type="protein sequence ID" value="NML44125.1"/>
    <property type="molecule type" value="Genomic_DNA"/>
</dbReference>
<dbReference type="GO" id="GO:0016042">
    <property type="term" value="P:lipid catabolic process"/>
    <property type="evidence" value="ECO:0007669"/>
    <property type="project" value="UniProtKB-KW"/>
</dbReference>
<comment type="similarity">
    <text evidence="3 17">Belongs to the phospholipase A1 family.</text>
</comment>
<dbReference type="GO" id="GO:0008970">
    <property type="term" value="F:phospholipase A1 activity"/>
    <property type="evidence" value="ECO:0007669"/>
    <property type="project" value="UniProtKB-EC"/>
</dbReference>
<organism evidence="19 20">
    <name type="scientific">Ramlibacter agri</name>
    <dbReference type="NCBI Taxonomy" id="2728837"/>
    <lineage>
        <taxon>Bacteria</taxon>
        <taxon>Pseudomonadati</taxon>
        <taxon>Pseudomonadota</taxon>
        <taxon>Betaproteobacteria</taxon>
        <taxon>Burkholderiales</taxon>
        <taxon>Comamonadaceae</taxon>
        <taxon>Ramlibacter</taxon>
    </lineage>
</organism>
<dbReference type="GO" id="GO:0009279">
    <property type="term" value="C:cell outer membrane"/>
    <property type="evidence" value="ECO:0007669"/>
    <property type="project" value="UniProtKB-SubCell"/>
</dbReference>
<evidence type="ECO:0000256" key="18">
    <source>
        <dbReference type="SAM" id="MobiDB-lite"/>
    </source>
</evidence>
<evidence type="ECO:0000313" key="19">
    <source>
        <dbReference type="EMBL" id="NML44125.1"/>
    </source>
</evidence>
<dbReference type="AlphaFoldDB" id="A0A848GZY6"/>
<dbReference type="GO" id="GO:0004623">
    <property type="term" value="F:phospholipase A2 activity"/>
    <property type="evidence" value="ECO:0007669"/>
    <property type="project" value="UniProtKB-EC"/>
</dbReference>
<dbReference type="EC" id="3.1.1.4" evidence="17"/>
<keyword evidence="11 17" id="KW-0442">Lipid degradation</keyword>
<comment type="catalytic activity">
    <reaction evidence="1 17">
        <text>a 1,2-diacyl-sn-glycero-3-phosphocholine + H2O = a 2-acyl-sn-glycero-3-phosphocholine + a fatty acid + H(+)</text>
        <dbReference type="Rhea" id="RHEA:18689"/>
        <dbReference type="ChEBI" id="CHEBI:15377"/>
        <dbReference type="ChEBI" id="CHEBI:15378"/>
        <dbReference type="ChEBI" id="CHEBI:28868"/>
        <dbReference type="ChEBI" id="CHEBI:57643"/>
        <dbReference type="ChEBI" id="CHEBI:57875"/>
        <dbReference type="EC" id="3.1.1.32"/>
    </reaction>
</comment>
<dbReference type="GO" id="GO:0046872">
    <property type="term" value="F:metal ion binding"/>
    <property type="evidence" value="ECO:0007669"/>
    <property type="project" value="UniProtKB-KW"/>
</dbReference>
<keyword evidence="12 17" id="KW-0443">Lipid metabolism</keyword>